<gene>
    <name evidence="8" type="primary">LOC133035317</name>
</gene>
<evidence type="ECO:0000256" key="3">
    <source>
        <dbReference type="ARBA" id="ARBA00022771"/>
    </source>
</evidence>
<keyword evidence="4 6" id="KW-0862">Zinc</keyword>
<dbReference type="Proteomes" id="UP000596661">
    <property type="component" value="Unassembled WGS sequence"/>
</dbReference>
<protein>
    <recommendedName>
        <fullName evidence="6">Protein FAR1-RELATED SEQUENCE</fullName>
    </recommendedName>
</protein>
<reference evidence="8" key="1">
    <citation type="submission" date="2021-03" db="UniProtKB">
        <authorList>
            <consortium name="EnsemblPlants"/>
        </authorList>
    </citation>
    <scope>IDENTIFICATION</scope>
</reference>
<feature type="domain" description="SWIM-type" evidence="7">
    <location>
        <begin position="502"/>
        <end position="538"/>
    </location>
</feature>
<dbReference type="OMA" id="CGHENVE"/>
<evidence type="ECO:0000256" key="4">
    <source>
        <dbReference type="ARBA" id="ARBA00022833"/>
    </source>
</evidence>
<dbReference type="PANTHER" id="PTHR31669:SF299">
    <property type="entry name" value="PROTEIN FAR1-RELATED SEQUENCE"/>
    <property type="match status" value="1"/>
</dbReference>
<comment type="function">
    <text evidence="6">Putative transcription activator involved in regulating light control of development.</text>
</comment>
<evidence type="ECO:0000313" key="8">
    <source>
        <dbReference type="EnsemblPlants" id="cds.evm.model.10.573"/>
    </source>
</evidence>
<proteinExistence type="inferred from homology"/>
<dbReference type="SMART" id="SM00575">
    <property type="entry name" value="ZnF_PMZ"/>
    <property type="match status" value="1"/>
</dbReference>
<dbReference type="Pfam" id="PF10551">
    <property type="entry name" value="MULE"/>
    <property type="match status" value="1"/>
</dbReference>
<evidence type="ECO:0000256" key="5">
    <source>
        <dbReference type="PROSITE-ProRule" id="PRU00325"/>
    </source>
</evidence>
<dbReference type="GO" id="GO:0006355">
    <property type="term" value="P:regulation of DNA-templated transcription"/>
    <property type="evidence" value="ECO:0007669"/>
    <property type="project" value="UniProtKB-UniRule"/>
</dbReference>
<dbReference type="InterPro" id="IPR018289">
    <property type="entry name" value="MULE_transposase_dom"/>
</dbReference>
<comment type="similarity">
    <text evidence="1 6">Belongs to the FHY3/FAR1 family.</text>
</comment>
<keyword evidence="2 6" id="KW-0479">Metal-binding</keyword>
<dbReference type="EMBL" id="UZAU01000806">
    <property type="status" value="NOT_ANNOTATED_CDS"/>
    <property type="molecule type" value="Genomic_DNA"/>
</dbReference>
<dbReference type="InterPro" id="IPR004330">
    <property type="entry name" value="FAR1_DNA_bnd_dom"/>
</dbReference>
<keyword evidence="3 5" id="KW-0863">Zinc-finger</keyword>
<sequence>MEFETEEEAYDFYNNYAYKVGFSIRKSKGQKDNKNGRRIDRIFCCSCQGYREKDKRDVEVIRHRAETRFGCLAMMKIFSRQTNRYRVVEFIAEHTHVTTSPSKSHLHRSHRRVTAVQAAEIDMVDRSGISPKESCELMARRAGGRENLGMIPVDYKNYLRTKRMTQMKIGDTGGVLEYLQRMQIQDPNFFYAIQVDVDDLITNIFWADAKMIQSYSYFGDVVSFDTTYKKNQDGRPFAMFLGVNNHKQTTVFGAALLYDETTQTFEWLFDTFATAMSGKKPKTILTDQDAAMAEALGSQWPQTYHRLCIWHIYQNAAKNLSTVFERFREFSKEFSNCIYDYDEESEFIEAWNKMLAKYGLEDNKWLKKMYNLREKWALVYGRETFCVDMTTTQRNESMNNAIKGYVSYKHNLLRFFENFERLLESRRYEELQADFRATQTKMKLSFEVEILKHGASLYTPTMTNMFQTQVCESYDCAMTLCGENETLSKYKVVPAKKRYLHHTVHFDSTDNTVTCSCKKFEFTGILCSHALKVLSAKNVMKIPLHYILKRWTKDAKFGDELENDVQHVYNKDPKVNMANRYREICRFITHIATNASGDEKNYDYAISGFRNILEGLKKIEIGNTSSNDQVCSQRMRINFLEEMKRSTISKE</sequence>
<organism evidence="8 9">
    <name type="scientific">Cannabis sativa</name>
    <name type="common">Hemp</name>
    <name type="synonym">Marijuana</name>
    <dbReference type="NCBI Taxonomy" id="3483"/>
    <lineage>
        <taxon>Eukaryota</taxon>
        <taxon>Viridiplantae</taxon>
        <taxon>Streptophyta</taxon>
        <taxon>Embryophyta</taxon>
        <taxon>Tracheophyta</taxon>
        <taxon>Spermatophyta</taxon>
        <taxon>Magnoliopsida</taxon>
        <taxon>eudicotyledons</taxon>
        <taxon>Gunneridae</taxon>
        <taxon>Pentapetalae</taxon>
        <taxon>rosids</taxon>
        <taxon>fabids</taxon>
        <taxon>Rosales</taxon>
        <taxon>Cannabaceae</taxon>
        <taxon>Cannabis</taxon>
    </lineage>
</organism>
<name>A0A803QPE2_CANSA</name>
<dbReference type="InterPro" id="IPR031052">
    <property type="entry name" value="FHY3/FAR1"/>
</dbReference>
<evidence type="ECO:0000256" key="6">
    <source>
        <dbReference type="RuleBase" id="RU367018"/>
    </source>
</evidence>
<comment type="subcellular location">
    <subcellularLocation>
        <location evidence="6">Nucleus</location>
    </subcellularLocation>
</comment>
<keyword evidence="6" id="KW-0539">Nucleus</keyword>
<keyword evidence="9" id="KW-1185">Reference proteome</keyword>
<evidence type="ECO:0000256" key="1">
    <source>
        <dbReference type="ARBA" id="ARBA00005889"/>
    </source>
</evidence>
<dbReference type="AlphaFoldDB" id="A0A803QPE2"/>
<dbReference type="InterPro" id="IPR007527">
    <property type="entry name" value="Znf_SWIM"/>
</dbReference>
<dbReference type="PANTHER" id="PTHR31669">
    <property type="entry name" value="PROTEIN FAR1-RELATED SEQUENCE 10-RELATED"/>
    <property type="match status" value="1"/>
</dbReference>
<dbReference type="GO" id="GO:0005634">
    <property type="term" value="C:nucleus"/>
    <property type="evidence" value="ECO:0007669"/>
    <property type="project" value="UniProtKB-SubCell"/>
</dbReference>
<dbReference type="GO" id="GO:0008270">
    <property type="term" value="F:zinc ion binding"/>
    <property type="evidence" value="ECO:0007669"/>
    <property type="project" value="UniProtKB-UniRule"/>
</dbReference>
<evidence type="ECO:0000313" key="9">
    <source>
        <dbReference type="Proteomes" id="UP000596661"/>
    </source>
</evidence>
<dbReference type="Pfam" id="PF03101">
    <property type="entry name" value="FAR1"/>
    <property type="match status" value="1"/>
</dbReference>
<dbReference type="EnsemblPlants" id="evm.model.10.573">
    <property type="protein sequence ID" value="cds.evm.model.10.573"/>
    <property type="gene ID" value="evm.TU.10.573"/>
</dbReference>
<dbReference type="InterPro" id="IPR006564">
    <property type="entry name" value="Znf_PMZ"/>
</dbReference>
<dbReference type="PROSITE" id="PS50966">
    <property type="entry name" value="ZF_SWIM"/>
    <property type="match status" value="1"/>
</dbReference>
<accession>A0A803QPE2</accession>
<dbReference type="Pfam" id="PF04434">
    <property type="entry name" value="SWIM"/>
    <property type="match status" value="1"/>
</dbReference>
<evidence type="ECO:0000259" key="7">
    <source>
        <dbReference type="PROSITE" id="PS50966"/>
    </source>
</evidence>
<dbReference type="Gramene" id="evm.model.10.573">
    <property type="protein sequence ID" value="cds.evm.model.10.573"/>
    <property type="gene ID" value="evm.TU.10.573"/>
</dbReference>
<evidence type="ECO:0000256" key="2">
    <source>
        <dbReference type="ARBA" id="ARBA00022723"/>
    </source>
</evidence>